<accession>A0AA47G8F7</accession>
<dbReference type="Proteomes" id="UP001164714">
    <property type="component" value="Chromosome"/>
</dbReference>
<dbReference type="GO" id="GO:0046872">
    <property type="term" value="F:metal ion binding"/>
    <property type="evidence" value="ECO:0007669"/>
    <property type="project" value="InterPro"/>
</dbReference>
<proteinExistence type="predicted"/>
<dbReference type="Pfam" id="PF00149">
    <property type="entry name" value="Metallophos"/>
    <property type="match status" value="1"/>
</dbReference>
<dbReference type="Gene3D" id="2.60.40.380">
    <property type="entry name" value="Purple acid phosphatase-like, N-terminal"/>
    <property type="match status" value="1"/>
</dbReference>
<feature type="compositionally biased region" description="Polar residues" evidence="2">
    <location>
        <begin position="27"/>
        <end position="55"/>
    </location>
</feature>
<evidence type="ECO:0000256" key="3">
    <source>
        <dbReference type="SAM" id="SignalP"/>
    </source>
</evidence>
<feature type="signal peptide" evidence="3">
    <location>
        <begin position="1"/>
        <end position="20"/>
    </location>
</feature>
<dbReference type="PANTHER" id="PTHR45867">
    <property type="entry name" value="PURPLE ACID PHOSPHATASE"/>
    <property type="match status" value="1"/>
</dbReference>
<gene>
    <name evidence="6" type="ORF">OZ415_08155</name>
</gene>
<feature type="region of interest" description="Disordered" evidence="2">
    <location>
        <begin position="26"/>
        <end position="65"/>
    </location>
</feature>
<dbReference type="InterPro" id="IPR004843">
    <property type="entry name" value="Calcineurin-like_PHP"/>
</dbReference>
<evidence type="ECO:0000313" key="7">
    <source>
        <dbReference type="Proteomes" id="UP001164714"/>
    </source>
</evidence>
<keyword evidence="1 3" id="KW-0732">Signal</keyword>
<protein>
    <submittedName>
        <fullName evidence="6">Metallophosphoesterase family protein</fullName>
    </submittedName>
</protein>
<evidence type="ECO:0000259" key="5">
    <source>
        <dbReference type="Pfam" id="PF16656"/>
    </source>
</evidence>
<reference evidence="6" key="1">
    <citation type="submission" date="2022-12" db="EMBL/GenBank/DDBJ databases">
        <title>Whole genome sequence analysis of a duck derived balloon bacteium Aerococcus urinaeequi henan2020.</title>
        <authorList>
            <person name="Zhang H."/>
            <person name="Qiao H.X."/>
            <person name="Bian C.Z."/>
            <person name="Shu J.C."/>
        </authorList>
    </citation>
    <scope>NUCLEOTIDE SEQUENCE</scope>
    <source>
        <strain evidence="6">2020-HN-1</strain>
    </source>
</reference>
<dbReference type="Pfam" id="PF16656">
    <property type="entry name" value="Pur_ac_phosph_N"/>
    <property type="match status" value="1"/>
</dbReference>
<name>A0AA47G8F7_9LACT</name>
<dbReference type="SUPFAM" id="SSF49363">
    <property type="entry name" value="Purple acid phosphatase, N-terminal domain"/>
    <property type="match status" value="1"/>
</dbReference>
<dbReference type="InterPro" id="IPR029052">
    <property type="entry name" value="Metallo-depent_PP-like"/>
</dbReference>
<evidence type="ECO:0000259" key="4">
    <source>
        <dbReference type="Pfam" id="PF00149"/>
    </source>
</evidence>
<feature type="chain" id="PRO_5041396972" evidence="3">
    <location>
        <begin position="21"/>
        <end position="622"/>
    </location>
</feature>
<feature type="domain" description="Calcineurin-like phosphoesterase" evidence="4">
    <location>
        <begin position="257"/>
        <end position="468"/>
    </location>
</feature>
<organism evidence="6 7">
    <name type="scientific">Aerococcus urinaeequi</name>
    <dbReference type="NCBI Taxonomy" id="51665"/>
    <lineage>
        <taxon>Bacteria</taxon>
        <taxon>Bacillati</taxon>
        <taxon>Bacillota</taxon>
        <taxon>Bacilli</taxon>
        <taxon>Lactobacillales</taxon>
        <taxon>Aerococcaceae</taxon>
        <taxon>Aerococcus</taxon>
    </lineage>
</organism>
<dbReference type="PANTHER" id="PTHR45867:SF3">
    <property type="entry name" value="ACID PHOSPHATASE TYPE 7"/>
    <property type="match status" value="1"/>
</dbReference>
<dbReference type="RefSeq" id="WP_269104752.1">
    <property type="nucleotide sequence ID" value="NZ_CP114063.1"/>
</dbReference>
<feature type="domain" description="Purple acid phosphatase N-terminal" evidence="5">
    <location>
        <begin position="190"/>
        <end position="247"/>
    </location>
</feature>
<dbReference type="PROSITE" id="PS51257">
    <property type="entry name" value="PROKAR_LIPOPROTEIN"/>
    <property type="match status" value="1"/>
</dbReference>
<dbReference type="InterPro" id="IPR008963">
    <property type="entry name" value="Purple_acid_Pase-like_N"/>
</dbReference>
<dbReference type="Gene3D" id="3.60.21.10">
    <property type="match status" value="1"/>
</dbReference>
<dbReference type="AlphaFoldDB" id="A0AA47G8F7"/>
<dbReference type="EMBL" id="CP114063">
    <property type="protein sequence ID" value="WAT24214.1"/>
    <property type="molecule type" value="Genomic_DNA"/>
</dbReference>
<dbReference type="GO" id="GO:0003993">
    <property type="term" value="F:acid phosphatase activity"/>
    <property type="evidence" value="ECO:0007669"/>
    <property type="project" value="InterPro"/>
</dbReference>
<evidence type="ECO:0000256" key="2">
    <source>
        <dbReference type="SAM" id="MobiDB-lite"/>
    </source>
</evidence>
<evidence type="ECO:0000256" key="1">
    <source>
        <dbReference type="ARBA" id="ARBA00022729"/>
    </source>
</evidence>
<evidence type="ECO:0000313" key="6">
    <source>
        <dbReference type="EMBL" id="WAT24214.1"/>
    </source>
</evidence>
<dbReference type="SUPFAM" id="SSF56300">
    <property type="entry name" value="Metallo-dependent phosphatases"/>
    <property type="match status" value="1"/>
</dbReference>
<dbReference type="InterPro" id="IPR015914">
    <property type="entry name" value="PAPs_N"/>
</dbReference>
<sequence>MKELKLKRWGVLLSSVILLAACGQGQGNEANESDTSSQATAEATNASDIATASSDEGSEVDPVYGEENGLDLIDLQDEKPEVAPVPVRNEPNRIATNLLTDTSSTMGFNWYTTEEMSDAKVKVSTSEDMSDAIEFTAEASPVTSDYAERDENGYYIYASVTTDEEGEKILDDEGQPEEVLGYFTDEQIDRDNTEWTSDGGNLGYLYTQEIEEYSYKAEAEGLEAGTTYYYQVGSDEGGYSATGSFNTSAVDDDEFQFIHYTDTQNAYWNANVNNEAAYGADTLAHAMEVAPDANFALHTGDFVEIAELEDEWVDNLDMSQEQNLHLPHAYTPGNHDEYTVHGGDLDLTAFNEHTNVPVTNDAVSGGSYYSYDYNGAHFVVLNTNDNKESEDNPESGAIGQEQMDWAKEDIQTARDNGANWIVLAYHKPIYSASYHALQDDDVQVTREEFAKLADELGVDIVLQGHDHNLTRTKSLVYTGDNFSYGEVEDTEKTEIDGVEYHVNPDGVTYVIPNSSGTKAYDAIYQKGAEHVHNVRPKLDWMTEEDVDLWNGLFDVAQQPDESPKFDYKHENYRQSESQNFAVYTVSEEEFLIEFYQMSGDLHAGEERNVELVDAYGITKDDE</sequence>